<proteinExistence type="predicted"/>
<accession>A0A8J4YKC0</accession>
<organism evidence="2 3">
    <name type="scientific">Chionoecetes opilio</name>
    <name type="common">Atlantic snow crab</name>
    <name type="synonym">Cancer opilio</name>
    <dbReference type="NCBI Taxonomy" id="41210"/>
    <lineage>
        <taxon>Eukaryota</taxon>
        <taxon>Metazoa</taxon>
        <taxon>Ecdysozoa</taxon>
        <taxon>Arthropoda</taxon>
        <taxon>Crustacea</taxon>
        <taxon>Multicrustacea</taxon>
        <taxon>Malacostraca</taxon>
        <taxon>Eumalacostraca</taxon>
        <taxon>Eucarida</taxon>
        <taxon>Decapoda</taxon>
        <taxon>Pleocyemata</taxon>
        <taxon>Brachyura</taxon>
        <taxon>Eubrachyura</taxon>
        <taxon>Majoidea</taxon>
        <taxon>Majidae</taxon>
        <taxon>Chionoecetes</taxon>
    </lineage>
</organism>
<protein>
    <submittedName>
        <fullName evidence="2">Uncharacterized protein</fullName>
    </submittedName>
</protein>
<dbReference type="Proteomes" id="UP000770661">
    <property type="component" value="Unassembled WGS sequence"/>
</dbReference>
<comment type="caution">
    <text evidence="2">The sequence shown here is derived from an EMBL/GenBank/DDBJ whole genome shotgun (WGS) entry which is preliminary data.</text>
</comment>
<name>A0A8J4YKC0_CHIOP</name>
<reference evidence="2" key="1">
    <citation type="submission" date="2020-07" db="EMBL/GenBank/DDBJ databases">
        <title>The High-quality genome of the commercially important snow crab, Chionoecetes opilio.</title>
        <authorList>
            <person name="Jeong J.-H."/>
            <person name="Ryu S."/>
        </authorList>
    </citation>
    <scope>NUCLEOTIDE SEQUENCE</scope>
    <source>
        <strain evidence="2">MADBK_172401_WGS</strain>
        <tissue evidence="2">Digestive gland</tissue>
    </source>
</reference>
<evidence type="ECO:0000313" key="2">
    <source>
        <dbReference type="EMBL" id="KAG0724959.1"/>
    </source>
</evidence>
<feature type="compositionally biased region" description="Low complexity" evidence="1">
    <location>
        <begin position="107"/>
        <end position="116"/>
    </location>
</feature>
<evidence type="ECO:0000256" key="1">
    <source>
        <dbReference type="SAM" id="MobiDB-lite"/>
    </source>
</evidence>
<gene>
    <name evidence="2" type="ORF">GWK47_039519</name>
</gene>
<dbReference type="AlphaFoldDB" id="A0A8J4YKC0"/>
<sequence length="185" mass="20235">MLLVGTRIGHHAARMAESPPSETASTLEQALAMARYLKTRPNSTLCAPPSPRLQRLRNTARMGLGPSHWMMLHERLEWANWSVCESGICRPRPFPPPQDLPGHSTVSQSPKTTTTCPSPPGESSHNRPSFYSRHRLYFTDGLLRENGKSGSAFGQCGSPAITSSHRQFFDIQGNLGAAICPSPCV</sequence>
<keyword evidence="3" id="KW-1185">Reference proteome</keyword>
<evidence type="ECO:0000313" key="3">
    <source>
        <dbReference type="Proteomes" id="UP000770661"/>
    </source>
</evidence>
<dbReference type="EMBL" id="JACEEZ010006187">
    <property type="protein sequence ID" value="KAG0724959.1"/>
    <property type="molecule type" value="Genomic_DNA"/>
</dbReference>
<feature type="region of interest" description="Disordered" evidence="1">
    <location>
        <begin position="94"/>
        <end position="129"/>
    </location>
</feature>